<dbReference type="AlphaFoldDB" id="A0A8X8B5W5"/>
<organism evidence="1 2">
    <name type="scientific">Brassica carinata</name>
    <name type="common">Ethiopian mustard</name>
    <name type="synonym">Abyssinian cabbage</name>
    <dbReference type="NCBI Taxonomy" id="52824"/>
    <lineage>
        <taxon>Eukaryota</taxon>
        <taxon>Viridiplantae</taxon>
        <taxon>Streptophyta</taxon>
        <taxon>Embryophyta</taxon>
        <taxon>Tracheophyta</taxon>
        <taxon>Spermatophyta</taxon>
        <taxon>Magnoliopsida</taxon>
        <taxon>eudicotyledons</taxon>
        <taxon>Gunneridae</taxon>
        <taxon>Pentapetalae</taxon>
        <taxon>rosids</taxon>
        <taxon>malvids</taxon>
        <taxon>Brassicales</taxon>
        <taxon>Brassicaceae</taxon>
        <taxon>Brassiceae</taxon>
        <taxon>Brassica</taxon>
    </lineage>
</organism>
<proteinExistence type="predicted"/>
<reference evidence="1 2" key="1">
    <citation type="submission" date="2020-02" db="EMBL/GenBank/DDBJ databases">
        <authorList>
            <person name="Ma Q."/>
            <person name="Huang Y."/>
            <person name="Song X."/>
            <person name="Pei D."/>
        </authorList>
    </citation>
    <scope>NUCLEOTIDE SEQUENCE [LARGE SCALE GENOMIC DNA]</scope>
    <source>
        <strain evidence="1">Sxm20200214</strain>
        <tissue evidence="1">Leaf</tissue>
    </source>
</reference>
<accession>A0A8X8B5W5</accession>
<dbReference type="Proteomes" id="UP000886595">
    <property type="component" value="Unassembled WGS sequence"/>
</dbReference>
<evidence type="ECO:0000313" key="2">
    <source>
        <dbReference type="Proteomes" id="UP000886595"/>
    </source>
</evidence>
<dbReference type="EMBL" id="JAAMPC010000003">
    <property type="protein sequence ID" value="KAG2323665.1"/>
    <property type="molecule type" value="Genomic_DNA"/>
</dbReference>
<keyword evidence="2" id="KW-1185">Reference proteome</keyword>
<comment type="caution">
    <text evidence="1">The sequence shown here is derived from an EMBL/GenBank/DDBJ whole genome shotgun (WGS) entry which is preliminary data.</text>
</comment>
<gene>
    <name evidence="1" type="ORF">Bca52824_016878</name>
</gene>
<protein>
    <submittedName>
        <fullName evidence="1">Uncharacterized protein</fullName>
    </submittedName>
</protein>
<sequence>MSELAATSLSKTASIPTDGISWVTEEDAIEEGESYTGELSPKQGKTIEEILKLLDKDLWAFGEKLRTNYEETKNLVLQIIGHKDLHEGYCHRIVKHRLSTQETQTATVPFRLEIPIDAGIKSTAHKVDETFHVWTRMNLYTIKPMVRLTQLAVPKQRPPLKPPYQLQKICPKSIKGVDASVEPLSLGVIHLGSGS</sequence>
<evidence type="ECO:0000313" key="1">
    <source>
        <dbReference type="EMBL" id="KAG2323665.1"/>
    </source>
</evidence>
<name>A0A8X8B5W5_BRACI</name>